<dbReference type="EMBL" id="JBHSWV010000664">
    <property type="protein sequence ID" value="MFC6769048.1"/>
    <property type="molecule type" value="Genomic_DNA"/>
</dbReference>
<comment type="caution">
    <text evidence="3">The sequence shown here is derived from an EMBL/GenBank/DDBJ whole genome shotgun (WGS) entry which is preliminary data.</text>
</comment>
<keyword evidence="4" id="KW-1185">Reference proteome</keyword>
<feature type="transmembrane region" description="Helical" evidence="2">
    <location>
        <begin position="35"/>
        <end position="60"/>
    </location>
</feature>
<feature type="region of interest" description="Disordered" evidence="1">
    <location>
        <begin position="109"/>
        <end position="138"/>
    </location>
</feature>
<evidence type="ECO:0000256" key="1">
    <source>
        <dbReference type="SAM" id="MobiDB-lite"/>
    </source>
</evidence>
<keyword evidence="2" id="KW-1133">Transmembrane helix</keyword>
<reference evidence="3 4" key="1">
    <citation type="journal article" date="2019" name="Int. J. Syst. Evol. Microbiol.">
        <title>The Global Catalogue of Microorganisms (GCM) 10K type strain sequencing project: providing services to taxonomists for standard genome sequencing and annotation.</title>
        <authorList>
            <consortium name="The Broad Institute Genomics Platform"/>
            <consortium name="The Broad Institute Genome Sequencing Center for Infectious Disease"/>
            <person name="Wu L."/>
            <person name="Ma J."/>
        </authorList>
    </citation>
    <scope>NUCLEOTIDE SEQUENCE [LARGE SCALE GENOMIC DNA]</scope>
    <source>
        <strain evidence="3 4">LMG 29247</strain>
    </source>
</reference>
<gene>
    <name evidence="3" type="ORF">ACFQE6_29740</name>
</gene>
<protein>
    <submittedName>
        <fullName evidence="3">SHOCT domain-containing protein</fullName>
    </submittedName>
</protein>
<accession>A0ABD5SV77</accession>
<dbReference type="Proteomes" id="UP001596383">
    <property type="component" value="Unassembled WGS sequence"/>
</dbReference>
<sequence length="138" mass="15005">MGRLSSLLLRGIGVLLLVLIALSVVGTIVGIALSLVVVVLSVIVSLTVLGLFVLAIVGLFSVFGGDSAAGDDACPPQRSDDRTAPEDRVRSRYVDGELDDDEFERELERVLGPDERTERTGLDRSNARSTDRRRLRDR</sequence>
<feature type="region of interest" description="Disordered" evidence="1">
    <location>
        <begin position="67"/>
        <end position="91"/>
    </location>
</feature>
<dbReference type="RefSeq" id="WP_273741761.1">
    <property type="nucleotide sequence ID" value="NZ_JAQIVI010000664.1"/>
</dbReference>
<evidence type="ECO:0000313" key="3">
    <source>
        <dbReference type="EMBL" id="MFC6769048.1"/>
    </source>
</evidence>
<feature type="compositionally biased region" description="Basic and acidic residues" evidence="1">
    <location>
        <begin position="78"/>
        <end position="91"/>
    </location>
</feature>
<name>A0ABD5SV77_9EURY</name>
<evidence type="ECO:0000313" key="4">
    <source>
        <dbReference type="Proteomes" id="UP001596383"/>
    </source>
</evidence>
<proteinExistence type="predicted"/>
<feature type="transmembrane region" description="Helical" evidence="2">
    <location>
        <begin position="7"/>
        <end position="29"/>
    </location>
</feature>
<evidence type="ECO:0000256" key="2">
    <source>
        <dbReference type="SAM" id="Phobius"/>
    </source>
</evidence>
<keyword evidence="2" id="KW-0472">Membrane</keyword>
<organism evidence="3 4">
    <name type="scientific">Natrinema soli</name>
    <dbReference type="NCBI Taxonomy" id="1930624"/>
    <lineage>
        <taxon>Archaea</taxon>
        <taxon>Methanobacteriati</taxon>
        <taxon>Methanobacteriota</taxon>
        <taxon>Stenosarchaea group</taxon>
        <taxon>Halobacteria</taxon>
        <taxon>Halobacteriales</taxon>
        <taxon>Natrialbaceae</taxon>
        <taxon>Natrinema</taxon>
    </lineage>
</organism>
<dbReference type="AlphaFoldDB" id="A0ABD5SV77"/>
<keyword evidence="2" id="KW-0812">Transmembrane</keyword>